<evidence type="ECO:0000313" key="3">
    <source>
        <dbReference type="Proteomes" id="UP000594034"/>
    </source>
</evidence>
<dbReference type="Pfam" id="PF14559">
    <property type="entry name" value="TPR_19"/>
    <property type="match status" value="1"/>
</dbReference>
<evidence type="ECO:0000313" key="2">
    <source>
        <dbReference type="EMBL" id="QFI55366.1"/>
    </source>
</evidence>
<dbReference type="Proteomes" id="UP000594034">
    <property type="component" value="Chromosome"/>
</dbReference>
<feature type="signal peptide" evidence="1">
    <location>
        <begin position="1"/>
        <end position="18"/>
    </location>
</feature>
<organism evidence="2 3">
    <name type="scientific">Aeromonas simiae</name>
    <dbReference type="NCBI Taxonomy" id="218936"/>
    <lineage>
        <taxon>Bacteria</taxon>
        <taxon>Pseudomonadati</taxon>
        <taxon>Pseudomonadota</taxon>
        <taxon>Gammaproteobacteria</taxon>
        <taxon>Aeromonadales</taxon>
        <taxon>Aeromonadaceae</taxon>
        <taxon>Aeromonas</taxon>
    </lineage>
</organism>
<evidence type="ECO:0000256" key="1">
    <source>
        <dbReference type="SAM" id="SignalP"/>
    </source>
</evidence>
<reference evidence="2 3" key="1">
    <citation type="submission" date="2019-05" db="EMBL/GenBank/DDBJ databases">
        <title>OXA-830, a novel chromosomally encoded expanded-spectrum class D beta-lactamase in Aeromonas simiae.</title>
        <authorList>
            <person name="Zhou W."/>
            <person name="Chen Q."/>
        </authorList>
    </citation>
    <scope>NUCLEOTIDE SEQUENCE [LARGE SCALE GENOMIC DNA]</scope>
    <source>
        <strain evidence="2 3">A6</strain>
    </source>
</reference>
<name>A0A5J6WW27_9GAMM</name>
<dbReference type="Gene3D" id="1.25.40.10">
    <property type="entry name" value="Tetratricopeptide repeat domain"/>
    <property type="match status" value="1"/>
</dbReference>
<dbReference type="AlphaFoldDB" id="A0A5J6WW27"/>
<dbReference type="KEGG" id="asim:FE240_12130"/>
<keyword evidence="1" id="KW-0732">Signal</keyword>
<feature type="chain" id="PRO_5023803637" evidence="1">
    <location>
        <begin position="19"/>
        <end position="203"/>
    </location>
</feature>
<gene>
    <name evidence="2" type="ORF">FE240_12130</name>
</gene>
<dbReference type="SUPFAM" id="SSF48452">
    <property type="entry name" value="TPR-like"/>
    <property type="match status" value="1"/>
</dbReference>
<dbReference type="EMBL" id="CP040449">
    <property type="protein sequence ID" value="QFI55366.1"/>
    <property type="molecule type" value="Genomic_DNA"/>
</dbReference>
<proteinExistence type="predicted"/>
<sequence length="203" mass="22061">MKSTLLLVGSLLAAPTFAADALPEIQSVWAQCQYQSPEKQKERCLEQLSQRADAASAKEAFRTDLLIWSAIVKSTWAGAKGGLGALSLVKDAKRRLEIAIEQDPKALDGSAYTSLGSLYYQVPGWPVGFGDDDKAEALLKQALAINPTGIDPNYFYADFLLDQGHKAEAKRYFEKALAAPPRPGRELADQGRHGEIKAKLATL</sequence>
<accession>A0A5J6WW27</accession>
<keyword evidence="3" id="KW-1185">Reference proteome</keyword>
<protein>
    <submittedName>
        <fullName evidence="2">Tetratricopeptide repeat protein</fullName>
    </submittedName>
</protein>
<dbReference type="InterPro" id="IPR011990">
    <property type="entry name" value="TPR-like_helical_dom_sf"/>
</dbReference>
<dbReference type="RefSeq" id="WP_193001240.1">
    <property type="nucleotide sequence ID" value="NZ_CP040449.1"/>
</dbReference>